<evidence type="ECO:0000313" key="2">
    <source>
        <dbReference type="Proteomes" id="UP000828390"/>
    </source>
</evidence>
<keyword evidence="2" id="KW-1185">Reference proteome</keyword>
<dbReference type="Proteomes" id="UP000828390">
    <property type="component" value="Unassembled WGS sequence"/>
</dbReference>
<gene>
    <name evidence="1" type="ORF">DPMN_044220</name>
</gene>
<sequence>MMAMTIFRASWYSVSSFQAGCSAASAVARRLCSRTNTVCKAARAGCEFTRESPVGINRYTSAISRMLLKTSTVSGMLRKTSTV</sequence>
<dbReference type="EMBL" id="JAIWYP010000011">
    <property type="protein sequence ID" value="KAH3737627.1"/>
    <property type="molecule type" value="Genomic_DNA"/>
</dbReference>
<evidence type="ECO:0000313" key="1">
    <source>
        <dbReference type="EMBL" id="KAH3737627.1"/>
    </source>
</evidence>
<reference evidence="1" key="2">
    <citation type="submission" date="2020-11" db="EMBL/GenBank/DDBJ databases">
        <authorList>
            <person name="McCartney M.A."/>
            <person name="Auch B."/>
            <person name="Kono T."/>
            <person name="Mallez S."/>
            <person name="Becker A."/>
            <person name="Gohl D.M."/>
            <person name="Silverstein K.A.T."/>
            <person name="Koren S."/>
            <person name="Bechman K.B."/>
            <person name="Herman A."/>
            <person name="Abrahante J.E."/>
            <person name="Garbe J."/>
        </authorList>
    </citation>
    <scope>NUCLEOTIDE SEQUENCE</scope>
    <source>
        <strain evidence="1">Duluth1</strain>
        <tissue evidence="1">Whole animal</tissue>
    </source>
</reference>
<dbReference type="AlphaFoldDB" id="A0A9D4D2J7"/>
<name>A0A9D4D2J7_DREPO</name>
<comment type="caution">
    <text evidence="1">The sequence shown here is derived from an EMBL/GenBank/DDBJ whole genome shotgun (WGS) entry which is preliminary data.</text>
</comment>
<accession>A0A9D4D2J7</accession>
<reference evidence="1" key="1">
    <citation type="journal article" date="2019" name="bioRxiv">
        <title>The Genome of the Zebra Mussel, Dreissena polymorpha: A Resource for Invasive Species Research.</title>
        <authorList>
            <person name="McCartney M.A."/>
            <person name="Auch B."/>
            <person name="Kono T."/>
            <person name="Mallez S."/>
            <person name="Zhang Y."/>
            <person name="Obille A."/>
            <person name="Becker A."/>
            <person name="Abrahante J.E."/>
            <person name="Garbe J."/>
            <person name="Badalamenti J.P."/>
            <person name="Herman A."/>
            <person name="Mangelson H."/>
            <person name="Liachko I."/>
            <person name="Sullivan S."/>
            <person name="Sone E.D."/>
            <person name="Koren S."/>
            <person name="Silverstein K.A.T."/>
            <person name="Beckman K.B."/>
            <person name="Gohl D.M."/>
        </authorList>
    </citation>
    <scope>NUCLEOTIDE SEQUENCE</scope>
    <source>
        <strain evidence="1">Duluth1</strain>
        <tissue evidence="1">Whole animal</tissue>
    </source>
</reference>
<proteinExistence type="predicted"/>
<organism evidence="1 2">
    <name type="scientific">Dreissena polymorpha</name>
    <name type="common">Zebra mussel</name>
    <name type="synonym">Mytilus polymorpha</name>
    <dbReference type="NCBI Taxonomy" id="45954"/>
    <lineage>
        <taxon>Eukaryota</taxon>
        <taxon>Metazoa</taxon>
        <taxon>Spiralia</taxon>
        <taxon>Lophotrochozoa</taxon>
        <taxon>Mollusca</taxon>
        <taxon>Bivalvia</taxon>
        <taxon>Autobranchia</taxon>
        <taxon>Heteroconchia</taxon>
        <taxon>Euheterodonta</taxon>
        <taxon>Imparidentia</taxon>
        <taxon>Neoheterodontei</taxon>
        <taxon>Myida</taxon>
        <taxon>Dreissenoidea</taxon>
        <taxon>Dreissenidae</taxon>
        <taxon>Dreissena</taxon>
    </lineage>
</organism>
<protein>
    <submittedName>
        <fullName evidence="1">Uncharacterized protein</fullName>
    </submittedName>
</protein>